<evidence type="ECO:0000313" key="3">
    <source>
        <dbReference type="Proteomes" id="UP000663828"/>
    </source>
</evidence>
<organism evidence="2 3">
    <name type="scientific">Adineta ricciae</name>
    <name type="common">Rotifer</name>
    <dbReference type="NCBI Taxonomy" id="249248"/>
    <lineage>
        <taxon>Eukaryota</taxon>
        <taxon>Metazoa</taxon>
        <taxon>Spiralia</taxon>
        <taxon>Gnathifera</taxon>
        <taxon>Rotifera</taxon>
        <taxon>Eurotatoria</taxon>
        <taxon>Bdelloidea</taxon>
        <taxon>Adinetida</taxon>
        <taxon>Adinetidae</taxon>
        <taxon>Adineta</taxon>
    </lineage>
</organism>
<comment type="caution">
    <text evidence="2">The sequence shown here is derived from an EMBL/GenBank/DDBJ whole genome shotgun (WGS) entry which is preliminary data.</text>
</comment>
<evidence type="ECO:0000313" key="1">
    <source>
        <dbReference type="EMBL" id="CAF1533308.1"/>
    </source>
</evidence>
<protein>
    <submittedName>
        <fullName evidence="2">Uncharacterized protein</fullName>
    </submittedName>
</protein>
<dbReference type="EMBL" id="CAJNOJ010000914">
    <property type="protein sequence ID" value="CAF1533308.1"/>
    <property type="molecule type" value="Genomic_DNA"/>
</dbReference>
<dbReference type="Proteomes" id="UP000663852">
    <property type="component" value="Unassembled WGS sequence"/>
</dbReference>
<sequence length="249" mass="29535">MQTVSKIFPKVFSPDVIIRKNSISSKDIYRDLRVLLNNLRNKSLLSNELNKKLILRLNQCNPSMYGNDRSLIKPYYDDLLQLNQKHNSLKREDEEKIQRLSRNLLQTMEHQNYSIVELLIKLKMIFSDLLEDLRTIDEIDEECFSEPESEQEQFLHELINAPLDDIRIFLEKRGKAFGNYYRSEILDDLAYCISNNISNSKDFLDKLCDFLRNELAEKYSPLTAIDLITYSLELLFFIVNRICFYIEKK</sequence>
<dbReference type="AlphaFoldDB" id="A0A816GME9"/>
<dbReference type="OrthoDB" id="10587848at2759"/>
<accession>A0A816GME9</accession>
<name>A0A816GME9_ADIRI</name>
<reference evidence="2" key="1">
    <citation type="submission" date="2021-02" db="EMBL/GenBank/DDBJ databases">
        <authorList>
            <person name="Nowell W R."/>
        </authorList>
    </citation>
    <scope>NUCLEOTIDE SEQUENCE</scope>
</reference>
<proteinExistence type="predicted"/>
<dbReference type="Proteomes" id="UP000663828">
    <property type="component" value="Unassembled WGS sequence"/>
</dbReference>
<evidence type="ECO:0000313" key="2">
    <source>
        <dbReference type="EMBL" id="CAF1676395.1"/>
    </source>
</evidence>
<gene>
    <name evidence="1" type="ORF">EDS130_LOCUS44749</name>
    <name evidence="2" type="ORF">XAT740_LOCUS59686</name>
</gene>
<dbReference type="EMBL" id="CAJNOR010014027">
    <property type="protein sequence ID" value="CAF1676395.1"/>
    <property type="molecule type" value="Genomic_DNA"/>
</dbReference>
<keyword evidence="3" id="KW-1185">Reference proteome</keyword>